<protein>
    <recommendedName>
        <fullName evidence="4">DUF1707 domain-containing protein</fullName>
    </recommendedName>
</protein>
<reference evidence="2 3" key="1">
    <citation type="submission" date="2017-10" db="EMBL/GenBank/DDBJ databases">
        <title>Whole genome sequencing of members of genus Pseudoxanthomonas.</title>
        <authorList>
            <person name="Kumar S."/>
            <person name="Bansal K."/>
            <person name="Kaur A."/>
            <person name="Patil P."/>
            <person name="Sharma S."/>
            <person name="Patil P.B."/>
        </authorList>
    </citation>
    <scope>NUCLEOTIDE SEQUENCE [LARGE SCALE GENOMIC DNA]</scope>
    <source>
        <strain evidence="2 3">DSM 17109</strain>
    </source>
</reference>
<keyword evidence="1" id="KW-1133">Transmembrane helix</keyword>
<keyword evidence="1" id="KW-0812">Transmembrane</keyword>
<dbReference type="Proteomes" id="UP000781710">
    <property type="component" value="Unassembled WGS sequence"/>
</dbReference>
<comment type="caution">
    <text evidence="2">The sequence shown here is derived from an EMBL/GenBank/DDBJ whole genome shotgun (WGS) entry which is preliminary data.</text>
</comment>
<feature type="transmembrane region" description="Helical" evidence="1">
    <location>
        <begin position="77"/>
        <end position="98"/>
    </location>
</feature>
<evidence type="ECO:0008006" key="4">
    <source>
        <dbReference type="Google" id="ProtNLM"/>
    </source>
</evidence>
<proteinExistence type="predicted"/>
<name>A0ABQ6ZI14_9GAMM</name>
<dbReference type="RefSeq" id="WP_162337483.1">
    <property type="nucleotide sequence ID" value="NZ_JBHSRQ010000015.1"/>
</dbReference>
<evidence type="ECO:0000313" key="3">
    <source>
        <dbReference type="Proteomes" id="UP000781710"/>
    </source>
</evidence>
<feature type="transmembrane region" description="Helical" evidence="1">
    <location>
        <begin position="110"/>
        <end position="128"/>
    </location>
</feature>
<dbReference type="EMBL" id="PDWW01000009">
    <property type="protein sequence ID" value="KAF1725498.1"/>
    <property type="molecule type" value="Genomic_DNA"/>
</dbReference>
<gene>
    <name evidence="2" type="ORF">CSC78_08515</name>
</gene>
<evidence type="ECO:0000313" key="2">
    <source>
        <dbReference type="EMBL" id="KAF1725498.1"/>
    </source>
</evidence>
<keyword evidence="1" id="KW-0472">Membrane</keyword>
<evidence type="ECO:0000256" key="1">
    <source>
        <dbReference type="SAM" id="Phobius"/>
    </source>
</evidence>
<sequence length="129" mass="14356">MSTHFDADAVKQQYREYETDRLMRIALATTDEYGEEAIDLARHELIGRGIQDARFDTPPGRSPPPIPGAKPTDTLPLVLKVLCVLLPGIVIFLAAGYLMAGRKKAAGEGLFFMMIGWFFWLLLFKALGN</sequence>
<organism evidence="2 3">
    <name type="scientific">Pseudoxanthomonas japonensis</name>
    <dbReference type="NCBI Taxonomy" id="69284"/>
    <lineage>
        <taxon>Bacteria</taxon>
        <taxon>Pseudomonadati</taxon>
        <taxon>Pseudomonadota</taxon>
        <taxon>Gammaproteobacteria</taxon>
        <taxon>Lysobacterales</taxon>
        <taxon>Lysobacteraceae</taxon>
        <taxon>Pseudoxanthomonas</taxon>
    </lineage>
</organism>
<accession>A0ABQ6ZI14</accession>
<keyword evidence="3" id="KW-1185">Reference proteome</keyword>